<proteinExistence type="predicted"/>
<dbReference type="AlphaFoldDB" id="A0A835UAH4"/>
<organism evidence="1 2">
    <name type="scientific">Vanilla planifolia</name>
    <name type="common">Vanilla</name>
    <dbReference type="NCBI Taxonomy" id="51239"/>
    <lineage>
        <taxon>Eukaryota</taxon>
        <taxon>Viridiplantae</taxon>
        <taxon>Streptophyta</taxon>
        <taxon>Embryophyta</taxon>
        <taxon>Tracheophyta</taxon>
        <taxon>Spermatophyta</taxon>
        <taxon>Magnoliopsida</taxon>
        <taxon>Liliopsida</taxon>
        <taxon>Asparagales</taxon>
        <taxon>Orchidaceae</taxon>
        <taxon>Vanilloideae</taxon>
        <taxon>Vanilleae</taxon>
        <taxon>Vanilla</taxon>
    </lineage>
</organism>
<dbReference type="Proteomes" id="UP000639772">
    <property type="component" value="Chromosome 13"/>
</dbReference>
<protein>
    <submittedName>
        <fullName evidence="1">Uncharacterized protein</fullName>
    </submittedName>
</protein>
<name>A0A835UAH4_VANPL</name>
<accession>A0A835UAH4</accession>
<gene>
    <name evidence="1" type="ORF">HPP92_023527</name>
</gene>
<sequence>MHRVSSREGSFQGGRNGAELWKVQLGEEQEKEGRMLDRFWVFFGSELSREELAVRWMSTAGTSCCPPNGKAGKVLPTARTGLAEESVDPWANNKVVQDMVLRLRNGRMVRLVNYSGLTFQSKVKKVHCFILKTLHYGDTFSHQSHHVVLQVRSHLQFTVFFDQIPHRNLFSWNASVRRHKSGHLPRCAASSTLCQKVAFMEPVISGYASCDFGSEKAIDTFKLMLVPLPGDEAWAWVSHVFVGSPLRIMYSKAGVFGSGIAGFLMRWTKKCGSS</sequence>
<dbReference type="EMBL" id="JADCNM010000013">
    <property type="protein sequence ID" value="KAG0455739.1"/>
    <property type="molecule type" value="Genomic_DNA"/>
</dbReference>
<reference evidence="1 2" key="1">
    <citation type="journal article" date="2020" name="Nat. Food">
        <title>A phased Vanilla planifolia genome enables genetic improvement of flavour and production.</title>
        <authorList>
            <person name="Hasing T."/>
            <person name="Tang H."/>
            <person name="Brym M."/>
            <person name="Khazi F."/>
            <person name="Huang T."/>
            <person name="Chambers A.H."/>
        </authorList>
    </citation>
    <scope>NUCLEOTIDE SEQUENCE [LARGE SCALE GENOMIC DNA]</scope>
    <source>
        <tissue evidence="1">Leaf</tissue>
    </source>
</reference>
<comment type="caution">
    <text evidence="1">The sequence shown here is derived from an EMBL/GenBank/DDBJ whole genome shotgun (WGS) entry which is preliminary data.</text>
</comment>
<evidence type="ECO:0000313" key="2">
    <source>
        <dbReference type="Proteomes" id="UP000639772"/>
    </source>
</evidence>
<evidence type="ECO:0000313" key="1">
    <source>
        <dbReference type="EMBL" id="KAG0455739.1"/>
    </source>
</evidence>